<dbReference type="GO" id="GO:0140359">
    <property type="term" value="F:ABC-type transporter activity"/>
    <property type="evidence" value="ECO:0007669"/>
    <property type="project" value="InterPro"/>
</dbReference>
<evidence type="ECO:0000256" key="1">
    <source>
        <dbReference type="ARBA" id="ARBA00004651"/>
    </source>
</evidence>
<keyword evidence="3 6" id="KW-0812">Transmembrane</keyword>
<dbReference type="InterPro" id="IPR051449">
    <property type="entry name" value="ABC-2_transporter_component"/>
</dbReference>
<feature type="domain" description="ABC-2 type transporter transmembrane" evidence="7">
    <location>
        <begin position="24"/>
        <end position="366"/>
    </location>
</feature>
<dbReference type="Gene3D" id="3.40.1710.10">
    <property type="entry name" value="abc type-2 transporter like domain"/>
    <property type="match status" value="1"/>
</dbReference>
<dbReference type="STRING" id="112903.SAMN04490178_1286"/>
<dbReference type="EMBL" id="FODY01000028">
    <property type="protein sequence ID" value="SEP42393.1"/>
    <property type="molecule type" value="Genomic_DNA"/>
</dbReference>
<proteinExistence type="predicted"/>
<dbReference type="AlphaFoldDB" id="A0A1H8XRL9"/>
<accession>A0A1H8XRL9</accession>
<evidence type="ECO:0000256" key="2">
    <source>
        <dbReference type="ARBA" id="ARBA00022475"/>
    </source>
</evidence>
<dbReference type="GO" id="GO:0005886">
    <property type="term" value="C:plasma membrane"/>
    <property type="evidence" value="ECO:0007669"/>
    <property type="project" value="UniProtKB-SubCell"/>
</dbReference>
<dbReference type="OrthoDB" id="10253at2"/>
<evidence type="ECO:0000256" key="3">
    <source>
        <dbReference type="ARBA" id="ARBA00022692"/>
    </source>
</evidence>
<gene>
    <name evidence="8" type="ORF">SAMN04490178_1286</name>
</gene>
<dbReference type="PANTHER" id="PTHR30294">
    <property type="entry name" value="MEMBRANE COMPONENT OF ABC TRANSPORTER YHHJ-RELATED"/>
    <property type="match status" value="1"/>
</dbReference>
<dbReference type="PANTHER" id="PTHR30294:SF29">
    <property type="entry name" value="MULTIDRUG ABC TRANSPORTER PERMEASE YBHS-RELATED"/>
    <property type="match status" value="1"/>
</dbReference>
<evidence type="ECO:0000256" key="6">
    <source>
        <dbReference type="SAM" id="Phobius"/>
    </source>
</evidence>
<evidence type="ECO:0000256" key="4">
    <source>
        <dbReference type="ARBA" id="ARBA00022989"/>
    </source>
</evidence>
<feature type="transmembrane region" description="Helical" evidence="6">
    <location>
        <begin position="227"/>
        <end position="249"/>
    </location>
</feature>
<dbReference type="InterPro" id="IPR013525">
    <property type="entry name" value="ABC2_TM"/>
</dbReference>
<dbReference type="RefSeq" id="WP_091750754.1">
    <property type="nucleotide sequence ID" value="NZ_FODY01000028.1"/>
</dbReference>
<protein>
    <submittedName>
        <fullName evidence="8">ABC-2 type transport system permease protein</fullName>
    </submittedName>
</protein>
<evidence type="ECO:0000256" key="5">
    <source>
        <dbReference type="ARBA" id="ARBA00023136"/>
    </source>
</evidence>
<feature type="transmembrane region" description="Helical" evidence="6">
    <location>
        <begin position="186"/>
        <end position="207"/>
    </location>
</feature>
<feature type="transmembrane region" description="Helical" evidence="6">
    <location>
        <begin position="296"/>
        <end position="315"/>
    </location>
</feature>
<evidence type="ECO:0000313" key="8">
    <source>
        <dbReference type="EMBL" id="SEP42393.1"/>
    </source>
</evidence>
<keyword evidence="4 6" id="KW-1133">Transmembrane helix</keyword>
<evidence type="ECO:0000259" key="7">
    <source>
        <dbReference type="Pfam" id="PF12698"/>
    </source>
</evidence>
<feature type="transmembrane region" description="Helical" evidence="6">
    <location>
        <begin position="353"/>
        <end position="372"/>
    </location>
</feature>
<evidence type="ECO:0000313" key="9">
    <source>
        <dbReference type="Proteomes" id="UP000198847"/>
    </source>
</evidence>
<keyword evidence="9" id="KW-1185">Reference proteome</keyword>
<keyword evidence="5 6" id="KW-0472">Membrane</keyword>
<reference evidence="8 9" key="1">
    <citation type="submission" date="2016-10" db="EMBL/GenBank/DDBJ databases">
        <authorList>
            <person name="de Groot N.N."/>
        </authorList>
    </citation>
    <scope>NUCLEOTIDE SEQUENCE [LARGE SCALE GENOMIC DNA]</scope>
    <source>
        <strain evidence="8 9">DSM 13305</strain>
    </source>
</reference>
<feature type="transmembrane region" description="Helical" evidence="6">
    <location>
        <begin position="21"/>
        <end position="38"/>
    </location>
</feature>
<dbReference type="Proteomes" id="UP000198847">
    <property type="component" value="Unassembled WGS sequence"/>
</dbReference>
<comment type="subcellular location">
    <subcellularLocation>
        <location evidence="1">Cell membrane</location>
        <topology evidence="1">Multi-pass membrane protein</topology>
    </subcellularLocation>
</comment>
<sequence length="391" mass="43892">MRFLKDELQYLFSGKGMPYEKVSLMIAIVITLVFWAVLSNHHVEDAKVAVIDLDNSKFSHEFIEQLNASPYIEVKTILNVPADPEKLLYQDRYLAAVYIPAGFEKNRYDKTENNIGVFYDNITAAPTGTLKSALNTIVAVENSMIAAPEVEALGVSGQQTAGLISNISLKERLLFNPTDSSNNSTVVGFLFFFSAMFFVFATIGMMARLRLERKWRKQILKGTPFDLMLRFAPYCFCLFVSLFVGLGLLRLIGDLSFAGNFFSLVFAVLLFVWSMAFSCILFGWGAPNPGAAISKMILFVPGGFILGGYTTPLDILPEWVRLVSNIFPLTWVFRFTRDILLRGASFMDAAQEFGSYMMYVTVLALLVCIRFYREYNSLQRQTAAGSQEEVA</sequence>
<feature type="transmembrane region" description="Helical" evidence="6">
    <location>
        <begin position="261"/>
        <end position="284"/>
    </location>
</feature>
<keyword evidence="2" id="KW-1003">Cell membrane</keyword>
<organism evidence="8 9">
    <name type="scientific">Propionispora vibrioides</name>
    <dbReference type="NCBI Taxonomy" id="112903"/>
    <lineage>
        <taxon>Bacteria</taxon>
        <taxon>Bacillati</taxon>
        <taxon>Bacillota</taxon>
        <taxon>Negativicutes</taxon>
        <taxon>Selenomonadales</taxon>
        <taxon>Sporomusaceae</taxon>
        <taxon>Propionispora</taxon>
    </lineage>
</organism>
<name>A0A1H8XRL9_9FIRM</name>
<dbReference type="Pfam" id="PF12698">
    <property type="entry name" value="ABC2_membrane_3"/>
    <property type="match status" value="1"/>
</dbReference>